<evidence type="ECO:0000313" key="28">
    <source>
        <dbReference type="Proteomes" id="UP000578531"/>
    </source>
</evidence>
<dbReference type="EMBL" id="JACCJC010000026">
    <property type="protein sequence ID" value="KAF6235026.1"/>
    <property type="molecule type" value="Genomic_DNA"/>
</dbReference>
<comment type="catalytic activity">
    <reaction evidence="21">
        <text>L-seryl-[protein] + ATP = O-phospho-L-seryl-[protein] + ADP + H(+)</text>
        <dbReference type="Rhea" id="RHEA:17989"/>
        <dbReference type="Rhea" id="RHEA-COMP:9863"/>
        <dbReference type="Rhea" id="RHEA-COMP:11604"/>
        <dbReference type="ChEBI" id="CHEBI:15378"/>
        <dbReference type="ChEBI" id="CHEBI:29999"/>
        <dbReference type="ChEBI" id="CHEBI:30616"/>
        <dbReference type="ChEBI" id="CHEBI:83421"/>
        <dbReference type="ChEBI" id="CHEBI:456216"/>
        <dbReference type="EC" id="2.7.11.1"/>
    </reaction>
</comment>
<feature type="domain" description="FATC" evidence="26">
    <location>
        <begin position="2452"/>
        <end position="2484"/>
    </location>
</feature>
<dbReference type="Pfam" id="PF25030">
    <property type="entry name" value="M-HEAT_ATR"/>
    <property type="match status" value="1"/>
</dbReference>
<evidence type="ECO:0000256" key="17">
    <source>
        <dbReference type="ARBA" id="ARBA00029679"/>
    </source>
</evidence>
<evidence type="ECO:0000256" key="4">
    <source>
        <dbReference type="ARBA" id="ARBA00012513"/>
    </source>
</evidence>
<reference evidence="27 28" key="1">
    <citation type="journal article" date="2020" name="Genomics">
        <title>Complete, high-quality genomes from long-read metagenomic sequencing of two wolf lichen thalli reveals enigmatic genome architecture.</title>
        <authorList>
            <person name="McKenzie S.K."/>
            <person name="Walston R.F."/>
            <person name="Allen J.L."/>
        </authorList>
    </citation>
    <scope>NUCLEOTIDE SEQUENCE [LARGE SCALE GENOMIC DNA]</scope>
    <source>
        <strain evidence="27">WasteWater2</strain>
    </source>
</reference>
<organism evidence="27 28">
    <name type="scientific">Letharia columbiana</name>
    <dbReference type="NCBI Taxonomy" id="112416"/>
    <lineage>
        <taxon>Eukaryota</taxon>
        <taxon>Fungi</taxon>
        <taxon>Dikarya</taxon>
        <taxon>Ascomycota</taxon>
        <taxon>Pezizomycotina</taxon>
        <taxon>Lecanoromycetes</taxon>
        <taxon>OSLEUM clade</taxon>
        <taxon>Lecanoromycetidae</taxon>
        <taxon>Lecanorales</taxon>
        <taxon>Lecanorineae</taxon>
        <taxon>Parmeliaceae</taxon>
        <taxon>Letharia</taxon>
    </lineage>
</organism>
<dbReference type="InterPro" id="IPR056802">
    <property type="entry name" value="ATR-like_M-HEAT"/>
</dbReference>
<dbReference type="Proteomes" id="UP000578531">
    <property type="component" value="Unassembled WGS sequence"/>
</dbReference>
<dbReference type="SUPFAM" id="SSF48371">
    <property type="entry name" value="ARM repeat"/>
    <property type="match status" value="1"/>
</dbReference>
<dbReference type="EC" id="2.7.11.1" evidence="4"/>
<keyword evidence="28" id="KW-1185">Reference proteome</keyword>
<proteinExistence type="inferred from homology"/>
<keyword evidence="10" id="KW-0418">Kinase</keyword>
<dbReference type="OrthoDB" id="381190at2759"/>
<evidence type="ECO:0000256" key="22">
    <source>
        <dbReference type="SAM" id="MobiDB-lite"/>
    </source>
</evidence>
<evidence type="ECO:0000256" key="12">
    <source>
        <dbReference type="ARBA" id="ARBA00022853"/>
    </source>
</evidence>
<keyword evidence="14" id="KW-0539">Nucleus</keyword>
<evidence type="ECO:0000256" key="9">
    <source>
        <dbReference type="ARBA" id="ARBA00022763"/>
    </source>
</evidence>
<dbReference type="GO" id="GO:0003700">
    <property type="term" value="F:DNA-binding transcription factor activity"/>
    <property type="evidence" value="ECO:0007669"/>
    <property type="project" value="InterPro"/>
</dbReference>
<dbReference type="GO" id="GO:0003677">
    <property type="term" value="F:DNA binding"/>
    <property type="evidence" value="ECO:0007669"/>
    <property type="project" value="InterPro"/>
</dbReference>
<dbReference type="InterPro" id="IPR016024">
    <property type="entry name" value="ARM-type_fold"/>
</dbReference>
<keyword evidence="9" id="KW-0227">DNA damage</keyword>
<evidence type="ECO:0000256" key="7">
    <source>
        <dbReference type="ARBA" id="ARBA00022679"/>
    </source>
</evidence>
<evidence type="ECO:0000256" key="8">
    <source>
        <dbReference type="ARBA" id="ARBA00022741"/>
    </source>
</evidence>
<evidence type="ECO:0000256" key="18">
    <source>
        <dbReference type="ARBA" id="ARBA00030459"/>
    </source>
</evidence>
<comment type="catalytic activity">
    <reaction evidence="20">
        <text>L-threonyl-[protein] + ATP = O-phospho-L-threonyl-[protein] + ADP + H(+)</text>
        <dbReference type="Rhea" id="RHEA:46608"/>
        <dbReference type="Rhea" id="RHEA-COMP:11060"/>
        <dbReference type="Rhea" id="RHEA-COMP:11605"/>
        <dbReference type="ChEBI" id="CHEBI:15378"/>
        <dbReference type="ChEBI" id="CHEBI:30013"/>
        <dbReference type="ChEBI" id="CHEBI:30616"/>
        <dbReference type="ChEBI" id="CHEBI:61977"/>
        <dbReference type="ChEBI" id="CHEBI:456216"/>
        <dbReference type="EC" id="2.7.11.1"/>
    </reaction>
</comment>
<dbReference type="SMART" id="SM00802">
    <property type="entry name" value="UME"/>
    <property type="match status" value="1"/>
</dbReference>
<evidence type="ECO:0000256" key="19">
    <source>
        <dbReference type="ARBA" id="ARBA00033001"/>
    </source>
</evidence>
<dbReference type="RefSeq" id="XP_037164404.1">
    <property type="nucleotide sequence ID" value="XM_037308561.1"/>
</dbReference>
<evidence type="ECO:0000256" key="21">
    <source>
        <dbReference type="ARBA" id="ARBA00048679"/>
    </source>
</evidence>
<evidence type="ECO:0000256" key="15">
    <source>
        <dbReference type="ARBA" id="ARBA00023254"/>
    </source>
</evidence>
<dbReference type="Pfam" id="PF23593">
    <property type="entry name" value="HEAT_ATR"/>
    <property type="match status" value="1"/>
</dbReference>
<dbReference type="GO" id="GO:0005634">
    <property type="term" value="C:nucleus"/>
    <property type="evidence" value="ECO:0007669"/>
    <property type="project" value="UniProtKB-SubCell"/>
</dbReference>
<evidence type="ECO:0000256" key="14">
    <source>
        <dbReference type="ARBA" id="ARBA00023242"/>
    </source>
</evidence>
<feature type="domain" description="FAT" evidence="25">
    <location>
        <begin position="1458"/>
        <end position="2034"/>
    </location>
</feature>
<evidence type="ECO:0000256" key="6">
    <source>
        <dbReference type="ARBA" id="ARBA00022527"/>
    </source>
</evidence>
<dbReference type="GeneID" id="59288313"/>
<evidence type="ECO:0000256" key="20">
    <source>
        <dbReference type="ARBA" id="ARBA00047899"/>
    </source>
</evidence>
<dbReference type="PANTHER" id="PTHR11139">
    <property type="entry name" value="ATAXIA TELANGIECTASIA MUTATED ATM -RELATED"/>
    <property type="match status" value="1"/>
</dbReference>
<comment type="function">
    <text evidence="16">Serine/threonine protein kinase which activates checkpoint signaling upon genotoxic stresses such as ionizing radiation (IR), ultraviolet light (UV), or DNA replication stalling, thereby acting as a DNA damage sensor. Recognizes the substrate consensus sequence [ST]-Q. Phosphorylates histone H2A to form H2AS128ph (gamma-H2A) at sites of DNA damage, involved in the regulation of DNA damage response mechanism. Required for the control of telomere length and genome stability.</text>
</comment>
<comment type="similarity">
    <text evidence="2">Belongs to the PI3/PI4-kinase family. ATM subfamily.</text>
</comment>
<dbReference type="PROSITE" id="PS51190">
    <property type="entry name" value="FATC"/>
    <property type="match status" value="1"/>
</dbReference>
<evidence type="ECO:0000259" key="24">
    <source>
        <dbReference type="PROSITE" id="PS51062"/>
    </source>
</evidence>
<evidence type="ECO:0000313" key="27">
    <source>
        <dbReference type="EMBL" id="KAF6235026.1"/>
    </source>
</evidence>
<dbReference type="InterPro" id="IPR058681">
    <property type="entry name" value="HEAT_MEC1_N"/>
</dbReference>
<dbReference type="InterPro" id="IPR036940">
    <property type="entry name" value="PI3/4_kinase_cat_sf"/>
</dbReference>
<evidence type="ECO:0000256" key="13">
    <source>
        <dbReference type="ARBA" id="ARBA00023204"/>
    </source>
</evidence>
<dbReference type="InterPro" id="IPR003151">
    <property type="entry name" value="PIK-rel_kinase_FAT"/>
</dbReference>
<dbReference type="Pfam" id="PF08064">
    <property type="entry name" value="UME"/>
    <property type="match status" value="1"/>
</dbReference>
<dbReference type="Gene3D" id="1.10.1070.11">
    <property type="entry name" value="Phosphatidylinositol 3-/4-kinase, catalytic domain"/>
    <property type="match status" value="1"/>
</dbReference>
<protein>
    <recommendedName>
        <fullName evidence="5">Serine/threonine-protein kinase MEC1</fullName>
        <ecNumber evidence="4">2.7.11.1</ecNumber>
    </recommendedName>
    <alternativeName>
        <fullName evidence="19">ATR homolog</fullName>
    </alternativeName>
    <alternativeName>
        <fullName evidence="18">DNA-damage checkpoint kinase MEC1</fullName>
    </alternativeName>
    <alternativeName>
        <fullName evidence="17">Mitosis entry checkpoint protein 1</fullName>
    </alternativeName>
</protein>
<dbReference type="CDD" id="cd00892">
    <property type="entry name" value="PIKKc_ATR"/>
    <property type="match status" value="1"/>
</dbReference>
<dbReference type="SMART" id="SM01343">
    <property type="entry name" value="FATC"/>
    <property type="match status" value="1"/>
</dbReference>
<dbReference type="PANTHER" id="PTHR11139:SF125">
    <property type="entry name" value="SERINE_THREONINE-PROTEIN KINASE MEC1"/>
    <property type="match status" value="1"/>
</dbReference>
<dbReference type="InterPro" id="IPR000403">
    <property type="entry name" value="PI3/4_kinase_cat_dom"/>
</dbReference>
<dbReference type="Pfam" id="PF00454">
    <property type="entry name" value="PI3_PI4_kinase"/>
    <property type="match status" value="1"/>
</dbReference>
<keyword evidence="7" id="KW-0808">Transferase</keyword>
<evidence type="ECO:0000256" key="2">
    <source>
        <dbReference type="ARBA" id="ARBA00010769"/>
    </source>
</evidence>
<feature type="domain" description="PI3K/PI4K catalytic" evidence="23">
    <location>
        <begin position="2149"/>
        <end position="2468"/>
    </location>
</feature>
<feature type="domain" description="Runt" evidence="24">
    <location>
        <begin position="1"/>
        <end position="46"/>
    </location>
</feature>
<dbReference type="Pfam" id="PF02260">
    <property type="entry name" value="FATC"/>
    <property type="match status" value="1"/>
</dbReference>
<evidence type="ECO:0000259" key="26">
    <source>
        <dbReference type="PROSITE" id="PS51190"/>
    </source>
</evidence>
<dbReference type="PROSITE" id="PS50290">
    <property type="entry name" value="PI3_4_KINASE_3"/>
    <property type="match status" value="1"/>
</dbReference>
<dbReference type="InterPro" id="IPR013524">
    <property type="entry name" value="Runt_dom"/>
</dbReference>
<dbReference type="InterPro" id="IPR012993">
    <property type="entry name" value="UME"/>
</dbReference>
<feature type="region of interest" description="Disordered" evidence="22">
    <location>
        <begin position="1"/>
        <end position="26"/>
    </location>
</feature>
<comment type="caution">
    <text evidence="27">The sequence shown here is derived from an EMBL/GenBank/DDBJ whole genome shotgun (WGS) entry which is preliminary data.</text>
</comment>
<comment type="subcellular location">
    <subcellularLocation>
        <location evidence="1">Nucleus</location>
    </subcellularLocation>
</comment>
<dbReference type="GO" id="GO:0005524">
    <property type="term" value="F:ATP binding"/>
    <property type="evidence" value="ECO:0007669"/>
    <property type="project" value="UniProtKB-KW"/>
</dbReference>
<keyword evidence="6" id="KW-0723">Serine/threonine-protein kinase</keyword>
<dbReference type="GO" id="GO:0000077">
    <property type="term" value="P:DNA damage checkpoint signaling"/>
    <property type="evidence" value="ECO:0007669"/>
    <property type="project" value="TreeGrafter"/>
</dbReference>
<evidence type="ECO:0000256" key="11">
    <source>
        <dbReference type="ARBA" id="ARBA00022840"/>
    </source>
</evidence>
<evidence type="ECO:0000256" key="3">
    <source>
        <dbReference type="ARBA" id="ARBA00011370"/>
    </source>
</evidence>
<dbReference type="InterPro" id="IPR050517">
    <property type="entry name" value="DDR_Repair_Kinase"/>
</dbReference>
<dbReference type="InterPro" id="IPR003152">
    <property type="entry name" value="FATC_dom"/>
</dbReference>
<gene>
    <name evidence="27" type="ORF">HO173_006653</name>
</gene>
<evidence type="ECO:0000256" key="10">
    <source>
        <dbReference type="ARBA" id="ARBA00022777"/>
    </source>
</evidence>
<comment type="subunit">
    <text evidence="3">Associates with DNA double-strand breaks.</text>
</comment>
<accession>A0A8H6FUN8</accession>
<dbReference type="GO" id="GO:0005694">
    <property type="term" value="C:chromosome"/>
    <property type="evidence" value="ECO:0007669"/>
    <property type="project" value="TreeGrafter"/>
</dbReference>
<dbReference type="InterPro" id="IPR011009">
    <property type="entry name" value="Kinase-like_dom_sf"/>
</dbReference>
<dbReference type="GO" id="GO:0004674">
    <property type="term" value="F:protein serine/threonine kinase activity"/>
    <property type="evidence" value="ECO:0007669"/>
    <property type="project" value="UniProtKB-KW"/>
</dbReference>
<evidence type="ECO:0000259" key="23">
    <source>
        <dbReference type="PROSITE" id="PS50290"/>
    </source>
</evidence>
<dbReference type="InterPro" id="IPR057564">
    <property type="entry name" value="HEAT_ATR"/>
</dbReference>
<name>A0A8H6FUN8_9LECA</name>
<keyword evidence="11" id="KW-0067">ATP-binding</keyword>
<dbReference type="GO" id="GO:0006281">
    <property type="term" value="P:DNA repair"/>
    <property type="evidence" value="ECO:0007669"/>
    <property type="project" value="UniProtKB-KW"/>
</dbReference>
<dbReference type="FunFam" id="1.10.1070.11:FF:000031">
    <property type="entry name" value="Phosphatidyl inositol 3-kinase"/>
    <property type="match status" value="1"/>
</dbReference>
<dbReference type="Pfam" id="PF02259">
    <property type="entry name" value="FAT"/>
    <property type="match status" value="1"/>
</dbReference>
<dbReference type="InterPro" id="IPR018936">
    <property type="entry name" value="PI3/4_kinase_CS"/>
</dbReference>
<dbReference type="GO" id="GO:0000723">
    <property type="term" value="P:telomere maintenance"/>
    <property type="evidence" value="ECO:0007669"/>
    <property type="project" value="TreeGrafter"/>
</dbReference>
<evidence type="ECO:0000256" key="1">
    <source>
        <dbReference type="ARBA" id="ARBA00004123"/>
    </source>
</evidence>
<dbReference type="SMART" id="SM00146">
    <property type="entry name" value="PI3Kc"/>
    <property type="match status" value="1"/>
</dbReference>
<dbReference type="PROSITE" id="PS51189">
    <property type="entry name" value="FAT"/>
    <property type="match status" value="1"/>
</dbReference>
<dbReference type="InterPro" id="IPR014009">
    <property type="entry name" value="PIK_FAT"/>
</dbReference>
<evidence type="ECO:0000256" key="5">
    <source>
        <dbReference type="ARBA" id="ARBA00021345"/>
    </source>
</evidence>
<dbReference type="Gene3D" id="3.30.1010.10">
    <property type="entry name" value="Phosphatidylinositol 3-kinase Catalytic Subunit, Chain A, domain 4"/>
    <property type="match status" value="1"/>
</dbReference>
<dbReference type="SUPFAM" id="SSF56112">
    <property type="entry name" value="Protein kinase-like (PK-like)"/>
    <property type="match status" value="1"/>
</dbReference>
<sequence>MARDVGNSGSGRPVLKELSQNAEPPQSTLAAQLVSHFTDGKKHPRTQDVETFRQLLREILGTESGQIFHAEPLETDSDVDCKLIYVIVKAGLEKISSDDPFNGKTELSRHAADSLTAINFTIKRNPEVLFAAPQFHGPDPRPIGPLYLWLLPKLLALTGCLQDSETIEGVLRIFTTFLVTERKTHVRRMNLHPILTYMKGCTNDLLSHLETKTSDLAANPNMPPYHVPSGATISGLCPRDLPPNELQDAIQVFFRHKRQIFDTTMCLLTFFTTPSSCRPGVMSNIDFLTSEDSWTLNTLTRFWGAIAPEGGQLDYAESTLSSVISFLDRIRAFFTRTSGFDSRSAVVTRVSTLYSQITTTFLVADSLPLPSPVEKRLCLMVFDLALTDSKWGPRLRSFAGNTLSNLLEVRKDHKRFDAFGQDLQYAISLIISLHEQNPLQNLRLLPLSRMPSFEDSEIQQTSHSYFCNPVPDTDNHDLERPSKRARLATVNGGQTMNDVRSSIVSKIYSLLGLPDNTALIGLSRNAVDCFPRLSEEEQCSLCAAIGQLACASAQALPETLISEYRRPVNNKCYICDADMRDNSISTQWECSGSEEAFSTILSLIKLPKTQKFRRPRVAATLALKRLLSHTAKEEHLNLTMSAYGQWCLQALQSSIRELRIAAGRTLPVFMQGTLKPSIILKNRHVVLDFLRTLSEKNDLALQETCILAWGQIARISGGDEMNIVLLKLVEYLGHTNALISGLAYDEIQKISNHSHFSAMKLFAPYWRTIAVTVVQDIHRRPQIAQQISDLLAMSVSDFLSMTQVHTVPFFVLTKKQDVLQRIADACGQSIMVLCREHNNLAAILSCILLRTSSDVESLVMGLLNAVSPEFGNVNCAELLKSEPQSTASELLRAAGENDEAKRPKAHQALHFLADITHGRSIAGRGTARKMDSIGPFFETHVLGIMALLADTINDGKGPQPILEKTRCLGAIREMIKLAKSHVSNGLPQICACLRSAIEIKALSNQGFKAWIVMMTTLGEDDIATLVDPTFAIIVQHWDSFVADIQKEAYEMISYLLKSHSSMICDIVHTLPSLAPVPLMAKFEEELGGLKARMGIKHHYQAFSQRCQNENVTVVFRALSELAEYLVENQGFLHETANSEQPDPVVGQLARSILDTSVLFNNTHPEISILCAKCIGLVGCLDPTRIEAVREKKEILVLSNFGRDDETNDFVIFFLREVLVKAFLSATNSRSQGFLAYAMQELLSISEIKESVRPRPRDAPFDANYRRWVSLPESVRTTLMPFTNSKYFVTAGISQLPSTYPLYDAKMGHGQWLRTFTFDLLKRKVGDGKVQTIFSVLSRIIRFQDISISNFLLPFACLNVIINGNDREKLEIGRELLLVLHESLPEQGHSKDSTILCSQTVFQVLDYLSRWMQEKKKENANAKSAGTRAGRIPSEADLEREIVQIQSVDTVLALIPADVISRRAVECKSFSRALFHWEQFIRQQRDEDRNANQGVDLEPLYERLQEIYTQIDEPDGIEGISAHLQVLNIDQQILEHRKAGRWTAAQSWYEILLTEKPKDFDVQFNLLTCLKESGQHDVLLNQVEGFQQSYATNILSLPFSTEASWVTGKWDKLKGYLSMSTEASDGDFNVGIGRALLALSEENNSQFSAILNQLRRNTARGLSTTNTTSLQGCHDSLVKFHALAEMEMIGGAGDMDKNMKSSLVSSMDQRLDVLGPFVSDKQYLLGLRRAAMQLSKRHFSNADIASAWLTSAKLARKGGFTHQAFNAVLHASQLGDASATIEHSRLLWREGNHRKAIQSLEGAIGANAFRSHDYIEANESLATKPPGLQQQQNLLKARAHLLLAKWIDRAGQTQSDVIIHQYNRAAEFHNRWEKGHYYLGKHYNKLLESEKAKPPGKQAQTFIQGETAKLVIENYLRSLAFGAKYIYQTMPRILTLWLDLGFETEQPLDPKHGNETFRSHTMAQRRKLLEACNSQMRKYIDRLPAFAWYTALSQIVARICHPNLAIYNLLVDIVTKVVTQHTAQALWTLLAVVKSFSKERASRGMACLTRILENAKKSKADSTGIELKTLVTQGQRLTDQLLHVCEGNIPNKPTMVSLTKDLGFNHKTASSKLAIPLESSLTASLPTNDSMNIRTHKAFNSKDYVHISSFLDDVVVLNSLQRPRKISIRGSDGHVYALLCKPKDDLRKDQRLMEFNAMINRSLKKDAESSKRRLYIKTYAVTPLNEECGLIEWVDNLKTLREILLNGYKQKNVPINYGDLRNLLNESVTSPGKLSIFTDRIILTFPPVFHEWFVEMFPEPGAWFNARLRYTRSCAVMSIVGHVLGLGDRHGENVLFEESNGGTFHVDFNCLFDKGLTFEKPELVPFRLTHNMVDAFGAYGYEGPFRKSCELTLGILRQNEDTLMTILETFLYDPTTDFIGKKKKAITGVPDTPEGVLESVRNKVHGLLPMESVPLSVEGYVQALIQQATDPFKLASMYIGWCAFF</sequence>
<keyword evidence="13" id="KW-0234">DNA repair</keyword>
<dbReference type="PROSITE" id="PS51062">
    <property type="entry name" value="RUNT"/>
    <property type="match status" value="1"/>
</dbReference>
<evidence type="ECO:0000259" key="25">
    <source>
        <dbReference type="PROSITE" id="PS51189"/>
    </source>
</evidence>
<keyword evidence="12" id="KW-0156">Chromatin regulator</keyword>
<keyword evidence="15" id="KW-0469">Meiosis</keyword>
<dbReference type="Pfam" id="PF25385">
    <property type="entry name" value="HEAT_MEC1_N"/>
    <property type="match status" value="1"/>
</dbReference>
<evidence type="ECO:0000256" key="16">
    <source>
        <dbReference type="ARBA" id="ARBA00025079"/>
    </source>
</evidence>
<keyword evidence="8" id="KW-0547">Nucleotide-binding</keyword>
<dbReference type="PROSITE" id="PS00916">
    <property type="entry name" value="PI3_4_KINASE_2"/>
    <property type="match status" value="1"/>
</dbReference>